<dbReference type="InterPro" id="IPR004360">
    <property type="entry name" value="Glyas_Fos-R_dOase_dom"/>
</dbReference>
<evidence type="ECO:0000313" key="2">
    <source>
        <dbReference type="EMBL" id="THF59519.1"/>
    </source>
</evidence>
<proteinExistence type="predicted"/>
<accession>A0ABY2QB51</accession>
<dbReference type="Gene3D" id="3.10.180.10">
    <property type="entry name" value="2,3-Dihydroxybiphenyl 1,2-Dioxygenase, domain 1"/>
    <property type="match status" value="2"/>
</dbReference>
<organism evidence="2 3">
    <name type="scientific">Ollibium composti</name>
    <dbReference type="NCBI Taxonomy" id="2675109"/>
    <lineage>
        <taxon>Bacteria</taxon>
        <taxon>Pseudomonadati</taxon>
        <taxon>Pseudomonadota</taxon>
        <taxon>Alphaproteobacteria</taxon>
        <taxon>Hyphomicrobiales</taxon>
        <taxon>Phyllobacteriaceae</taxon>
        <taxon>Ollibium</taxon>
    </lineage>
</organism>
<dbReference type="InterPro" id="IPR052164">
    <property type="entry name" value="Anthracycline_SecMetBiosynth"/>
</dbReference>
<evidence type="ECO:0000313" key="3">
    <source>
        <dbReference type="Proteomes" id="UP000306441"/>
    </source>
</evidence>
<protein>
    <submittedName>
        <fullName evidence="2">VOC family protein</fullName>
    </submittedName>
</protein>
<dbReference type="SUPFAM" id="SSF54593">
    <property type="entry name" value="Glyoxalase/Bleomycin resistance protein/Dihydroxybiphenyl dioxygenase"/>
    <property type="match status" value="2"/>
</dbReference>
<dbReference type="InterPro" id="IPR029068">
    <property type="entry name" value="Glyas_Bleomycin-R_OHBP_Dase"/>
</dbReference>
<sequence length="258" mass="27891">MPRTPSFFWYELLTTDTEAARDFYAGVIGWRPEVWGGSDMSGKPYIVMNAGDRGVGGIMNQPEQMKAMGGPPAWVGYIYAADVDAATKSVKAAGGSVFCEPTDIPDVGRFSVVTDPQGAPFQMLQPDGPDQPPVAPGTVGHVGWHELYTSDWKAAMAFYSGQFGWKKDSEFDMGEMGIYALFSVDGQQVGGMMNRPPQMPMSVWQFYFTVDAIDAAAKRVTDGGGNILMGPMEVPGGSWVVQCQDPQGAHFALTAPHR</sequence>
<dbReference type="CDD" id="cd07247">
    <property type="entry name" value="SgaA_N_like"/>
    <property type="match status" value="2"/>
</dbReference>
<dbReference type="EMBL" id="SSNY01000001">
    <property type="protein sequence ID" value="THF59519.1"/>
    <property type="molecule type" value="Genomic_DNA"/>
</dbReference>
<evidence type="ECO:0000259" key="1">
    <source>
        <dbReference type="PROSITE" id="PS51819"/>
    </source>
</evidence>
<dbReference type="Proteomes" id="UP000306441">
    <property type="component" value="Unassembled WGS sequence"/>
</dbReference>
<dbReference type="InterPro" id="IPR037523">
    <property type="entry name" value="VOC_core"/>
</dbReference>
<dbReference type="RefSeq" id="WP_136352772.1">
    <property type="nucleotide sequence ID" value="NZ_SSNY01000001.1"/>
</dbReference>
<comment type="caution">
    <text evidence="2">The sequence shown here is derived from an EMBL/GenBank/DDBJ whole genome shotgun (WGS) entry which is preliminary data.</text>
</comment>
<gene>
    <name evidence="2" type="ORF">E6C48_00190</name>
</gene>
<dbReference type="PROSITE" id="PS51819">
    <property type="entry name" value="VOC"/>
    <property type="match status" value="2"/>
</dbReference>
<feature type="domain" description="VOC" evidence="1">
    <location>
        <begin position="138"/>
        <end position="256"/>
    </location>
</feature>
<name>A0ABY2QB51_9HYPH</name>
<dbReference type="PANTHER" id="PTHR33993">
    <property type="entry name" value="GLYOXALASE-RELATED"/>
    <property type="match status" value="1"/>
</dbReference>
<keyword evidence="3" id="KW-1185">Reference proteome</keyword>
<reference evidence="2 3" key="1">
    <citation type="submission" date="2019-04" db="EMBL/GenBank/DDBJ databases">
        <title>Mesorhizobium composti sp. nov., isolated from compost.</title>
        <authorList>
            <person name="Lin S.-Y."/>
            <person name="Hameed A."/>
            <person name="Hsieh Y.-T."/>
            <person name="Young C.-C."/>
        </authorList>
    </citation>
    <scope>NUCLEOTIDE SEQUENCE [LARGE SCALE GENOMIC DNA]</scope>
    <source>
        <strain evidence="2 3">CC-YTH430</strain>
    </source>
</reference>
<feature type="domain" description="VOC" evidence="1">
    <location>
        <begin position="6"/>
        <end position="126"/>
    </location>
</feature>
<dbReference type="PANTHER" id="PTHR33993:SF14">
    <property type="entry name" value="GB|AAF24581.1"/>
    <property type="match status" value="1"/>
</dbReference>
<dbReference type="Pfam" id="PF00903">
    <property type="entry name" value="Glyoxalase"/>
    <property type="match status" value="2"/>
</dbReference>